<dbReference type="HOGENOM" id="CLU_511929_0_0_1"/>
<protein>
    <recommendedName>
        <fullName evidence="3">F-box domain-containing protein</fullName>
    </recommendedName>
</protein>
<dbReference type="GeneID" id="18839082"/>
<dbReference type="EMBL" id="JH719409">
    <property type="protein sequence ID" value="EJF61620.1"/>
    <property type="molecule type" value="Genomic_DNA"/>
</dbReference>
<evidence type="ECO:0000313" key="1">
    <source>
        <dbReference type="EMBL" id="EJF61620.1"/>
    </source>
</evidence>
<dbReference type="AlphaFoldDB" id="R7T0Y0"/>
<gene>
    <name evidence="1" type="ORF">DICSQDRAFT_170036</name>
</gene>
<evidence type="ECO:0000313" key="2">
    <source>
        <dbReference type="Proteomes" id="UP000053319"/>
    </source>
</evidence>
<evidence type="ECO:0008006" key="3">
    <source>
        <dbReference type="Google" id="ProtNLM"/>
    </source>
</evidence>
<name>R7T0Y0_DICSQ</name>
<accession>R7T0Y0</accession>
<reference evidence="1 2" key="1">
    <citation type="journal article" date="2012" name="Science">
        <title>The Paleozoic origin of enzymatic lignin decomposition reconstructed from 31 fungal genomes.</title>
        <authorList>
            <person name="Floudas D."/>
            <person name="Binder M."/>
            <person name="Riley R."/>
            <person name="Barry K."/>
            <person name="Blanchette R.A."/>
            <person name="Henrissat B."/>
            <person name="Martinez A.T."/>
            <person name="Otillar R."/>
            <person name="Spatafora J.W."/>
            <person name="Yadav J.S."/>
            <person name="Aerts A."/>
            <person name="Benoit I."/>
            <person name="Boyd A."/>
            <person name="Carlson A."/>
            <person name="Copeland A."/>
            <person name="Coutinho P.M."/>
            <person name="de Vries R.P."/>
            <person name="Ferreira P."/>
            <person name="Findley K."/>
            <person name="Foster B."/>
            <person name="Gaskell J."/>
            <person name="Glotzer D."/>
            <person name="Gorecki P."/>
            <person name="Heitman J."/>
            <person name="Hesse C."/>
            <person name="Hori C."/>
            <person name="Igarashi K."/>
            <person name="Jurgens J.A."/>
            <person name="Kallen N."/>
            <person name="Kersten P."/>
            <person name="Kohler A."/>
            <person name="Kuees U."/>
            <person name="Kumar T.K.A."/>
            <person name="Kuo A."/>
            <person name="LaButti K."/>
            <person name="Larrondo L.F."/>
            <person name="Lindquist E."/>
            <person name="Ling A."/>
            <person name="Lombard V."/>
            <person name="Lucas S."/>
            <person name="Lundell T."/>
            <person name="Martin R."/>
            <person name="McLaughlin D.J."/>
            <person name="Morgenstern I."/>
            <person name="Morin E."/>
            <person name="Murat C."/>
            <person name="Nagy L.G."/>
            <person name="Nolan M."/>
            <person name="Ohm R.A."/>
            <person name="Patyshakuliyeva A."/>
            <person name="Rokas A."/>
            <person name="Ruiz-Duenas F.J."/>
            <person name="Sabat G."/>
            <person name="Salamov A."/>
            <person name="Samejima M."/>
            <person name="Schmutz J."/>
            <person name="Slot J.C."/>
            <person name="St John F."/>
            <person name="Stenlid J."/>
            <person name="Sun H."/>
            <person name="Sun S."/>
            <person name="Syed K."/>
            <person name="Tsang A."/>
            <person name="Wiebenga A."/>
            <person name="Young D."/>
            <person name="Pisabarro A."/>
            <person name="Eastwood D.C."/>
            <person name="Martin F."/>
            <person name="Cullen D."/>
            <person name="Grigoriev I.V."/>
            <person name="Hibbett D.S."/>
        </authorList>
    </citation>
    <scope>NUCLEOTIDE SEQUENCE [LARGE SCALE GENOMIC DNA]</scope>
    <source>
        <strain evidence="1 2">LYAD-421 SS1</strain>
    </source>
</reference>
<dbReference type="KEGG" id="dsq:DICSQDRAFT_170036"/>
<dbReference type="RefSeq" id="XP_007365715.1">
    <property type="nucleotide sequence ID" value="XM_007365653.1"/>
</dbReference>
<dbReference type="Proteomes" id="UP000053319">
    <property type="component" value="Unassembled WGS sequence"/>
</dbReference>
<organism evidence="1 2">
    <name type="scientific">Dichomitus squalens (strain LYAD-421)</name>
    <name type="common">Western red white-rot fungus</name>
    <dbReference type="NCBI Taxonomy" id="732165"/>
    <lineage>
        <taxon>Eukaryota</taxon>
        <taxon>Fungi</taxon>
        <taxon>Dikarya</taxon>
        <taxon>Basidiomycota</taxon>
        <taxon>Agaricomycotina</taxon>
        <taxon>Agaricomycetes</taxon>
        <taxon>Polyporales</taxon>
        <taxon>Polyporaceae</taxon>
        <taxon>Dichomitus</taxon>
    </lineage>
</organism>
<proteinExistence type="predicted"/>
<sequence length="532" mass="60159">MGIFALVRPELGEEPTCPSILLVCRYWRELVLQIPQFWANLIARRTNLHEATHSRRAAIRSALAHTRELALTVFWVGLEGRAMKFFSLYLHNVVSITVYVDFSDVTLLNQLLTDERLSRLAGLSINLIPNSTWSIDRQEPPTGWIPALRSVTLSRLNTLKIPRIHLNVEAESPSLRHLCLTTCACHFRIQDSTRLLDALAQFPNLATLSLLHALPSCAHASLSDPPRQVVKLPRLDMLTIKDGPWDAYGLLRCLEYPSQASLCSSFETSDGGCCKGTFPFIHRPFVPVHEMDTNYDVIIDDTTTLLRVQASTHGQARVRVDVPQLSDSGWKRCTDVLPLFAFETVTTLTLQGDDIYGHVEHLDAILKTFPQLLHLSDQSLDGRCGLLHFLSRRIDRHKRAVPVRCPRLESLSFVIEPYAPWNYRTDAVTGSWGDPQQYPWSILPGDDPSIGEDRHANPSNRYRAVAIKLLGRMMAWVCEERAPDCAPLKTIGVHSDFLDQDGSLLVRLRKKFEGLECTVSVYPAKDFRWSRN</sequence>